<evidence type="ECO:0000313" key="3">
    <source>
        <dbReference type="WBParaSite" id="PEQ_0001084501-mRNA-1"/>
    </source>
</evidence>
<organism evidence="2 3">
    <name type="scientific">Parascaris equorum</name>
    <name type="common">Equine roundworm</name>
    <dbReference type="NCBI Taxonomy" id="6256"/>
    <lineage>
        <taxon>Eukaryota</taxon>
        <taxon>Metazoa</taxon>
        <taxon>Ecdysozoa</taxon>
        <taxon>Nematoda</taxon>
        <taxon>Chromadorea</taxon>
        <taxon>Rhabditida</taxon>
        <taxon>Spirurina</taxon>
        <taxon>Ascaridomorpha</taxon>
        <taxon>Ascaridoidea</taxon>
        <taxon>Ascarididae</taxon>
        <taxon>Parascaris</taxon>
    </lineage>
</organism>
<dbReference type="AlphaFoldDB" id="A0A914RWH1"/>
<keyword evidence="2" id="KW-1185">Reference proteome</keyword>
<evidence type="ECO:0000313" key="2">
    <source>
        <dbReference type="Proteomes" id="UP000887564"/>
    </source>
</evidence>
<name>A0A914RWH1_PAREQ</name>
<proteinExistence type="predicted"/>
<dbReference type="Proteomes" id="UP000887564">
    <property type="component" value="Unplaced"/>
</dbReference>
<feature type="region of interest" description="Disordered" evidence="1">
    <location>
        <begin position="1"/>
        <end position="24"/>
    </location>
</feature>
<evidence type="ECO:0000256" key="1">
    <source>
        <dbReference type="SAM" id="MobiDB-lite"/>
    </source>
</evidence>
<protein>
    <submittedName>
        <fullName evidence="3">Uncharacterized protein</fullName>
    </submittedName>
</protein>
<accession>A0A914RWH1</accession>
<sequence length="171" mass="19288">MNDETESAHPEDNRSASEENPLRNRFEIGVDESMFCSEERSEENISCASDGCKQQVNNNGENRQEKGCDIAKGHEDIEVEQQNDSVLETEHEITAVSTVVLHSTDFLFLNDSLLVRFFARCLSTLIQPGTQFERGFPCGADILFCWPITSAGTFCEHSLNRIVEWKVRNPA</sequence>
<dbReference type="WBParaSite" id="PEQ_0001084501-mRNA-1">
    <property type="protein sequence ID" value="PEQ_0001084501-mRNA-1"/>
    <property type="gene ID" value="PEQ_0001084501"/>
</dbReference>
<reference evidence="3" key="1">
    <citation type="submission" date="2022-11" db="UniProtKB">
        <authorList>
            <consortium name="WormBaseParasite"/>
        </authorList>
    </citation>
    <scope>IDENTIFICATION</scope>
</reference>